<dbReference type="InterPro" id="IPR029058">
    <property type="entry name" value="AB_hydrolase_fold"/>
</dbReference>
<dbReference type="EMBL" id="JACHMH010000001">
    <property type="protein sequence ID" value="MBB4677224.1"/>
    <property type="molecule type" value="Genomic_DNA"/>
</dbReference>
<evidence type="ECO:0000313" key="2">
    <source>
        <dbReference type="EMBL" id="MBB4677224.1"/>
    </source>
</evidence>
<name>A0A7W7CCX9_9PSEU</name>
<comment type="caution">
    <text evidence="2">The sequence shown here is derived from an EMBL/GenBank/DDBJ whole genome shotgun (WGS) entry which is preliminary data.</text>
</comment>
<evidence type="ECO:0000313" key="3">
    <source>
        <dbReference type="Proteomes" id="UP000533598"/>
    </source>
</evidence>
<dbReference type="AlphaFoldDB" id="A0A7W7CCX9"/>
<dbReference type="SUPFAM" id="SSF53474">
    <property type="entry name" value="alpha/beta-Hydrolases"/>
    <property type="match status" value="1"/>
</dbReference>
<dbReference type="RefSeq" id="WP_185010737.1">
    <property type="nucleotide sequence ID" value="NZ_BAAAUI010000085.1"/>
</dbReference>
<sequence length="535" mass="57020">MVALANIRRWRPSELDAAFDALGKRRDSLLGLNDGLEAAKSPPDWTGEAAERATVAHRQLADRMEHIVAGVSAVRRAVGETSDAILALHRALGEAETLAGTYLFRINDDGSLTDNRVVCTPKDPDPRDRERARLEIIDRVEQVLRRAEDIDNDLAAVLRKAARGEIGDGNATSLAAAATAGETAGGLSTLEPPKGGTPGDNAGWWASLSEAERTGLLKNRPDLLGNLDGLPATVRDQANRARIPLERAALEAKIKDLSMAPGADVATAGYRAKLEELDEVEKTLAKGDRQLLVLDTGGNRLKAAIATGNVDTANHVAVFTPGMTSNVKDSISGYDDQMEELRRVTRDESKRYGDGGSVAMVTWIGYEAPQTSEILSGNSVALEGSATRGAEKLSSFLNGIDASRKDDPHLTALGHSYGSLTTGLALQKDTGVDDVVFYGSPGLGTDNINDMKVPGGHAYMVEADRDIVADFGRFGGDPSDMAGLNRMSSDEATLSDGRRLERVTGHSDYMKPNSTSQYNMAVVIAGLADRRVPHG</sequence>
<keyword evidence="3" id="KW-1185">Reference proteome</keyword>
<feature type="domain" description="DUF1023" evidence="1">
    <location>
        <begin position="300"/>
        <end position="474"/>
    </location>
</feature>
<reference evidence="2 3" key="1">
    <citation type="submission" date="2020-08" db="EMBL/GenBank/DDBJ databases">
        <title>Sequencing the genomes of 1000 actinobacteria strains.</title>
        <authorList>
            <person name="Klenk H.-P."/>
        </authorList>
    </citation>
    <scope>NUCLEOTIDE SEQUENCE [LARGE SCALE GENOMIC DNA]</scope>
    <source>
        <strain evidence="2 3">DSM 44230</strain>
    </source>
</reference>
<dbReference type="InterPro" id="IPR010427">
    <property type="entry name" value="DUF1023"/>
</dbReference>
<dbReference type="Pfam" id="PF06259">
    <property type="entry name" value="Abhydrolase_8"/>
    <property type="match status" value="1"/>
</dbReference>
<organism evidence="2 3">
    <name type="scientific">Crossiella cryophila</name>
    <dbReference type="NCBI Taxonomy" id="43355"/>
    <lineage>
        <taxon>Bacteria</taxon>
        <taxon>Bacillati</taxon>
        <taxon>Actinomycetota</taxon>
        <taxon>Actinomycetes</taxon>
        <taxon>Pseudonocardiales</taxon>
        <taxon>Pseudonocardiaceae</taxon>
        <taxon>Crossiella</taxon>
    </lineage>
</organism>
<gene>
    <name evidence="2" type="ORF">HNR67_003342</name>
</gene>
<evidence type="ECO:0000259" key="1">
    <source>
        <dbReference type="Pfam" id="PF06259"/>
    </source>
</evidence>
<proteinExistence type="predicted"/>
<accession>A0A7W7CCX9</accession>
<dbReference type="Proteomes" id="UP000533598">
    <property type="component" value="Unassembled WGS sequence"/>
</dbReference>
<protein>
    <recommendedName>
        <fullName evidence="1">DUF1023 domain-containing protein</fullName>
    </recommendedName>
</protein>